<evidence type="ECO:0000313" key="3">
    <source>
        <dbReference type="Proteomes" id="UP001367676"/>
    </source>
</evidence>
<organism evidence="2 3">
    <name type="scientific">Parthenolecanium corni</name>
    <dbReference type="NCBI Taxonomy" id="536013"/>
    <lineage>
        <taxon>Eukaryota</taxon>
        <taxon>Metazoa</taxon>
        <taxon>Ecdysozoa</taxon>
        <taxon>Arthropoda</taxon>
        <taxon>Hexapoda</taxon>
        <taxon>Insecta</taxon>
        <taxon>Pterygota</taxon>
        <taxon>Neoptera</taxon>
        <taxon>Paraneoptera</taxon>
        <taxon>Hemiptera</taxon>
        <taxon>Sternorrhyncha</taxon>
        <taxon>Coccoidea</taxon>
        <taxon>Coccidae</taxon>
        <taxon>Parthenolecanium</taxon>
    </lineage>
</organism>
<dbReference type="Proteomes" id="UP001367676">
    <property type="component" value="Unassembled WGS sequence"/>
</dbReference>
<proteinExistence type="predicted"/>
<protein>
    <submittedName>
        <fullName evidence="2">Uncharacterized protein</fullName>
    </submittedName>
</protein>
<evidence type="ECO:0000256" key="1">
    <source>
        <dbReference type="SAM" id="MobiDB-lite"/>
    </source>
</evidence>
<evidence type="ECO:0000313" key="2">
    <source>
        <dbReference type="EMBL" id="KAK7576135.1"/>
    </source>
</evidence>
<feature type="region of interest" description="Disordered" evidence="1">
    <location>
        <begin position="39"/>
        <end position="62"/>
    </location>
</feature>
<reference evidence="2 3" key="1">
    <citation type="submission" date="2024-03" db="EMBL/GenBank/DDBJ databases">
        <title>Adaptation during the transition from Ophiocordyceps entomopathogen to insect associate is accompanied by gene loss and intensified selection.</title>
        <authorList>
            <person name="Ward C.M."/>
            <person name="Onetto C.A."/>
            <person name="Borneman A.R."/>
        </authorList>
    </citation>
    <scope>NUCLEOTIDE SEQUENCE [LARGE SCALE GENOMIC DNA]</scope>
    <source>
        <strain evidence="2">AWRI1</strain>
        <tissue evidence="2">Single Adult Female</tissue>
    </source>
</reference>
<keyword evidence="3" id="KW-1185">Reference proteome</keyword>
<sequence length="122" mass="14086">MEKVFNSIERTLDNENKMTLGIPFHAELTSKLMARGMRSEENRIACDPANDPEDSKENKNPIDREELLMDIALKTMVLMHHNRILQNKINALQIETRNFVRSCHNKRNQIPATNETPSVSNQ</sequence>
<name>A0AAN9Y0F1_9HEMI</name>
<dbReference type="AlphaFoldDB" id="A0AAN9Y0F1"/>
<gene>
    <name evidence="2" type="ORF">V9T40_012421</name>
</gene>
<dbReference type="EMBL" id="JBBCAQ010000036">
    <property type="protein sequence ID" value="KAK7576135.1"/>
    <property type="molecule type" value="Genomic_DNA"/>
</dbReference>
<feature type="compositionally biased region" description="Basic and acidic residues" evidence="1">
    <location>
        <begin position="53"/>
        <end position="62"/>
    </location>
</feature>
<accession>A0AAN9Y0F1</accession>
<comment type="caution">
    <text evidence="2">The sequence shown here is derived from an EMBL/GenBank/DDBJ whole genome shotgun (WGS) entry which is preliminary data.</text>
</comment>